<evidence type="ECO:0000256" key="6">
    <source>
        <dbReference type="ARBA" id="ARBA00022801"/>
    </source>
</evidence>
<dbReference type="SMART" id="SM00174">
    <property type="entry name" value="RHO"/>
    <property type="match status" value="1"/>
</dbReference>
<evidence type="ECO:0000256" key="8">
    <source>
        <dbReference type="ARBA" id="ARBA00023136"/>
    </source>
</evidence>
<dbReference type="PROSITE" id="PS51421">
    <property type="entry name" value="RAS"/>
    <property type="match status" value="1"/>
</dbReference>
<dbReference type="GO" id="GO:0003924">
    <property type="term" value="F:GTPase activity"/>
    <property type="evidence" value="ECO:0000318"/>
    <property type="project" value="GO_Central"/>
</dbReference>
<dbReference type="OrthoDB" id="5976022at2759"/>
<dbReference type="GO" id="GO:0003925">
    <property type="term" value="F:G protein activity"/>
    <property type="evidence" value="ECO:0007669"/>
    <property type="project" value="UniProtKB-EC"/>
</dbReference>
<keyword evidence="11" id="KW-1185">Reference proteome</keyword>
<dbReference type="SMART" id="SM00175">
    <property type="entry name" value="RAB"/>
    <property type="match status" value="1"/>
</dbReference>
<keyword evidence="8" id="KW-0472">Membrane</keyword>
<dbReference type="KEGG" id="ehi:EHI_074750"/>
<dbReference type="GO" id="GO:0007165">
    <property type="term" value="P:signal transduction"/>
    <property type="evidence" value="ECO:0007669"/>
    <property type="project" value="InterPro"/>
</dbReference>
<keyword evidence="5" id="KW-0547">Nucleotide-binding</keyword>
<dbReference type="PROSITE" id="PS51420">
    <property type="entry name" value="RHO"/>
    <property type="match status" value="1"/>
</dbReference>
<evidence type="ECO:0000256" key="3">
    <source>
        <dbReference type="ARBA" id="ARBA00011984"/>
    </source>
</evidence>
<dbReference type="GO" id="GO:0005525">
    <property type="term" value="F:GTP binding"/>
    <property type="evidence" value="ECO:0000318"/>
    <property type="project" value="GO_Central"/>
</dbReference>
<accession>A0A8U0WP82</accession>
<comment type="similarity">
    <text evidence="2">Belongs to the small GTPase superfamily. Rho family.</text>
</comment>
<dbReference type="InterPro" id="IPR005225">
    <property type="entry name" value="Small_GTP-bd"/>
</dbReference>
<dbReference type="GO" id="GO:0019003">
    <property type="term" value="F:GDP binding"/>
    <property type="evidence" value="ECO:0000318"/>
    <property type="project" value="GO_Central"/>
</dbReference>
<keyword evidence="7" id="KW-0342">GTP-binding</keyword>
<dbReference type="GeneID" id="3403879"/>
<dbReference type="OMA" id="MWGCPFV"/>
<evidence type="ECO:0000256" key="7">
    <source>
        <dbReference type="ARBA" id="ARBA00023134"/>
    </source>
</evidence>
<dbReference type="PRINTS" id="PR00449">
    <property type="entry name" value="RASTRNSFRMNG"/>
</dbReference>
<dbReference type="EC" id="3.6.5.2" evidence="3"/>
<dbReference type="AlphaFoldDB" id="A0A8U0WP82"/>
<keyword evidence="6" id="KW-0378">Hydrolase</keyword>
<dbReference type="InterPro" id="IPR027417">
    <property type="entry name" value="P-loop_NTPase"/>
</dbReference>
<dbReference type="Pfam" id="PF00071">
    <property type="entry name" value="Ras"/>
    <property type="match status" value="1"/>
</dbReference>
<evidence type="ECO:0000256" key="2">
    <source>
        <dbReference type="ARBA" id="ARBA00010142"/>
    </source>
</evidence>
<comment type="subcellular location">
    <subcellularLocation>
        <location evidence="1">Cell membrane</location>
    </subcellularLocation>
</comment>
<dbReference type="EMBL" id="DS571401">
    <property type="protein sequence ID" value="EAL44196.1"/>
    <property type="molecule type" value="Genomic_DNA"/>
</dbReference>
<dbReference type="PROSITE" id="PS51419">
    <property type="entry name" value="RAB"/>
    <property type="match status" value="1"/>
</dbReference>
<dbReference type="InterPro" id="IPR020849">
    <property type="entry name" value="Small_GTPase_Ras-type"/>
</dbReference>
<evidence type="ECO:0000256" key="5">
    <source>
        <dbReference type="ARBA" id="ARBA00022741"/>
    </source>
</evidence>
<dbReference type="InterPro" id="IPR001806">
    <property type="entry name" value="Small_GTPase"/>
</dbReference>
<feature type="region of interest" description="Disordered" evidence="9">
    <location>
        <begin position="174"/>
        <end position="198"/>
    </location>
</feature>
<keyword evidence="4" id="KW-1003">Cell membrane</keyword>
<evidence type="ECO:0000313" key="11">
    <source>
        <dbReference type="Proteomes" id="UP000001926"/>
    </source>
</evidence>
<dbReference type="Gene3D" id="3.40.50.300">
    <property type="entry name" value="P-loop containing nucleotide triphosphate hydrolases"/>
    <property type="match status" value="1"/>
</dbReference>
<reference evidence="10" key="1">
    <citation type="journal article" date="2005" name="Nature">
        <title>The genome of the protist parasite Entamoeba histolytica.</title>
        <authorList>
            <person name="Loftus B."/>
            <person name="Anderson I."/>
            <person name="Davies R."/>
            <person name="Alsmark U.C."/>
            <person name="Samuelson J."/>
            <person name="Amedeo P."/>
            <person name="Roncaglia P."/>
            <person name="Berriman M."/>
            <person name="Hirt R.P."/>
            <person name="Mann B.J."/>
            <person name="Nozaki T."/>
            <person name="Suh B."/>
            <person name="Pop M."/>
            <person name="Duchene M."/>
            <person name="Ackers J."/>
            <person name="Tannich E."/>
            <person name="Leippe M."/>
            <person name="Hofer M."/>
            <person name="Bruchhaus I."/>
            <person name="Willhoeft U."/>
            <person name="Bhattacharya A."/>
            <person name="Chillingworth T."/>
            <person name="Churcher C."/>
            <person name="Hance Z."/>
            <person name="Harris B."/>
            <person name="Harris D."/>
            <person name="Jagels K."/>
            <person name="Moule S."/>
            <person name="Mungall K."/>
            <person name="Ormond D."/>
            <person name="Squares R."/>
            <person name="Whitehead S."/>
            <person name="Quail M.A."/>
            <person name="Rabbinowitsch E."/>
            <person name="Norbertczak H."/>
            <person name="Price C."/>
            <person name="Wang Z."/>
            <person name="Guillen N."/>
            <person name="Gilchrist C."/>
            <person name="Stroup S.E."/>
            <person name="Bhattacharya S."/>
            <person name="Lohia A."/>
            <person name="Foster P.G."/>
            <person name="Sicheritz-Ponten T."/>
            <person name="Weber C."/>
            <person name="Singh U."/>
            <person name="Mukherjee C."/>
            <person name="El-Sayed N.M."/>
            <person name="Petri W.A.Jr."/>
            <person name="Clark C.G."/>
            <person name="Embley T.M."/>
            <person name="Barrell B."/>
            <person name="Fraser C.M."/>
            <person name="Hall N."/>
        </authorList>
    </citation>
    <scope>NUCLEOTIDE SEQUENCE [LARGE SCALE GENOMIC DNA]</scope>
    <source>
        <strain evidence="10">HM-1:IMSS</strain>
    </source>
</reference>
<organism evidence="10 11">
    <name type="scientific">Entamoeba histolytica (strain ATCC 30459 / HM-1:IMSS / ABRM)</name>
    <dbReference type="NCBI Taxonomy" id="294381"/>
    <lineage>
        <taxon>Eukaryota</taxon>
        <taxon>Amoebozoa</taxon>
        <taxon>Evosea</taxon>
        <taxon>Archamoebae</taxon>
        <taxon>Mastigamoebida</taxon>
        <taxon>Entamoebidae</taxon>
        <taxon>Entamoeba</taxon>
    </lineage>
</organism>
<dbReference type="PANTHER" id="PTHR24070">
    <property type="entry name" value="RAS, DI-RAS, AND RHEB FAMILY MEMBERS OF SMALL GTPASE SUPERFAMILY"/>
    <property type="match status" value="1"/>
</dbReference>
<name>A0A8U0WP82_ENTH1</name>
<dbReference type="FunFam" id="3.40.50.300:FF:000343">
    <property type="entry name" value="Ras family gtpase"/>
    <property type="match status" value="1"/>
</dbReference>
<gene>
    <name evidence="10" type="ORF">EHI_074750</name>
</gene>
<dbReference type="CDD" id="cd00876">
    <property type="entry name" value="Ras"/>
    <property type="match status" value="1"/>
</dbReference>
<dbReference type="HOGENOM" id="CLU_041217_9_8_1"/>
<evidence type="ECO:0000256" key="4">
    <source>
        <dbReference type="ARBA" id="ARBA00022475"/>
    </source>
</evidence>
<dbReference type="RefSeq" id="XP_649582.1">
    <property type="nucleotide sequence ID" value="XM_644490.1"/>
</dbReference>
<sequence>MSLKRIVMLGTGAVGKSAITLQYVSHYFASDYNPTIEDSFRTSITIGDDNYPIEILDTAGQEEFDALKDTYIRSGDGFAIVYSITSLNTFLEANEIRERIYRVLDKDPSQHIPICLVGNKSDLESERIVSKEQAEELACLWGISFIETSAKKKSNINELYQIIMKDIIDTKTKEDEEKKRLEEHESITKKSSKKQRDGKKFYKKIGCSVM</sequence>
<evidence type="ECO:0000256" key="9">
    <source>
        <dbReference type="SAM" id="MobiDB-lite"/>
    </source>
</evidence>
<dbReference type="NCBIfam" id="TIGR00231">
    <property type="entry name" value="small_GTP"/>
    <property type="match status" value="1"/>
</dbReference>
<dbReference type="GO" id="GO:0005886">
    <property type="term" value="C:plasma membrane"/>
    <property type="evidence" value="ECO:0000318"/>
    <property type="project" value="GO_Central"/>
</dbReference>
<reference evidence="10" key="2">
    <citation type="submission" date="2007-03" db="EMBL/GenBank/DDBJ databases">
        <authorList>
            <person name="Lorenzi H."/>
            <person name="Amedeo P."/>
            <person name="Inman J."/>
            <person name="Schobel S."/>
            <person name="Caler E."/>
        </authorList>
    </citation>
    <scope>GENOME REANNOTATION</scope>
    <source>
        <strain evidence="10">HM-1:IMSS</strain>
    </source>
</reference>
<dbReference type="SMART" id="SM00173">
    <property type="entry name" value="RAS"/>
    <property type="match status" value="1"/>
</dbReference>
<protein>
    <recommendedName>
        <fullName evidence="3">small monomeric GTPase</fullName>
        <ecNumber evidence="3">3.6.5.2</ecNumber>
    </recommendedName>
</protein>
<dbReference type="Proteomes" id="UP000001926">
    <property type="component" value="Partially assembled WGS sequence"/>
</dbReference>
<evidence type="ECO:0000313" key="10">
    <source>
        <dbReference type="EMBL" id="EAL44196.1"/>
    </source>
</evidence>
<dbReference type="SUPFAM" id="SSF52540">
    <property type="entry name" value="P-loop containing nucleoside triphosphate hydrolases"/>
    <property type="match status" value="1"/>
</dbReference>
<evidence type="ECO:0000256" key="1">
    <source>
        <dbReference type="ARBA" id="ARBA00004236"/>
    </source>
</evidence>
<proteinExistence type="inferred from homology"/>